<dbReference type="PROSITE" id="PS00626">
    <property type="entry name" value="RCC1_2"/>
    <property type="match status" value="1"/>
</dbReference>
<feature type="repeat" description="RCC1" evidence="2">
    <location>
        <begin position="191"/>
        <end position="245"/>
    </location>
</feature>
<dbReference type="PANTHER" id="PTHR45622">
    <property type="entry name" value="UBIQUITIN-PROTEIN LIGASE E3A-RELATED"/>
    <property type="match status" value="1"/>
</dbReference>
<dbReference type="Gene3D" id="2.130.10.30">
    <property type="entry name" value="Regulator of chromosome condensation 1/beta-lactamase-inhibitor protein II"/>
    <property type="match status" value="1"/>
</dbReference>
<organism evidence="3 4">
    <name type="scientific">Saprolegnia diclina (strain VS20)</name>
    <dbReference type="NCBI Taxonomy" id="1156394"/>
    <lineage>
        <taxon>Eukaryota</taxon>
        <taxon>Sar</taxon>
        <taxon>Stramenopiles</taxon>
        <taxon>Oomycota</taxon>
        <taxon>Saprolegniomycetes</taxon>
        <taxon>Saprolegniales</taxon>
        <taxon>Saprolegniaceae</taxon>
        <taxon>Saprolegnia</taxon>
    </lineage>
</organism>
<evidence type="ECO:0008006" key="5">
    <source>
        <dbReference type="Google" id="ProtNLM"/>
    </source>
</evidence>
<dbReference type="SUPFAM" id="SSF50985">
    <property type="entry name" value="RCC1/BLIP-II"/>
    <property type="match status" value="1"/>
</dbReference>
<feature type="repeat" description="RCC1" evidence="2">
    <location>
        <begin position="39"/>
        <end position="99"/>
    </location>
</feature>
<dbReference type="InterPro" id="IPR000408">
    <property type="entry name" value="Reg_chr_condens"/>
</dbReference>
<dbReference type="Pfam" id="PF13540">
    <property type="entry name" value="RCC1_2"/>
    <property type="match status" value="2"/>
</dbReference>
<dbReference type="eggNOG" id="KOG1426">
    <property type="taxonomic scope" value="Eukaryota"/>
</dbReference>
<dbReference type="AlphaFoldDB" id="T0Q972"/>
<evidence type="ECO:0000256" key="1">
    <source>
        <dbReference type="ARBA" id="ARBA00022737"/>
    </source>
</evidence>
<evidence type="ECO:0000256" key="2">
    <source>
        <dbReference type="PROSITE-ProRule" id="PRU00235"/>
    </source>
</evidence>
<dbReference type="InterPro" id="IPR051709">
    <property type="entry name" value="Ub-ligase/GTPase-reg"/>
</dbReference>
<dbReference type="InParanoid" id="T0Q972"/>
<dbReference type="OMA" id="PKLCAWI"/>
<dbReference type="Proteomes" id="UP000030762">
    <property type="component" value="Unassembled WGS sequence"/>
</dbReference>
<accession>T0Q972</accession>
<dbReference type="STRING" id="1156394.T0Q972"/>
<evidence type="ECO:0000313" key="4">
    <source>
        <dbReference type="Proteomes" id="UP000030762"/>
    </source>
</evidence>
<dbReference type="RefSeq" id="XP_008615389.1">
    <property type="nucleotide sequence ID" value="XM_008617167.1"/>
</dbReference>
<gene>
    <name evidence="3" type="ORF">SDRG_11139</name>
</gene>
<proteinExistence type="predicted"/>
<keyword evidence="1" id="KW-0677">Repeat</keyword>
<dbReference type="EMBL" id="JH767170">
    <property type="protein sequence ID" value="EQC31216.1"/>
    <property type="molecule type" value="Genomic_DNA"/>
</dbReference>
<dbReference type="InterPro" id="IPR009091">
    <property type="entry name" value="RCC1/BLIP-II"/>
</dbReference>
<dbReference type="GeneID" id="19951866"/>
<evidence type="ECO:0000313" key="3">
    <source>
        <dbReference type="EMBL" id="EQC31216.1"/>
    </source>
</evidence>
<dbReference type="VEuPathDB" id="FungiDB:SDRG_11139"/>
<dbReference type="PANTHER" id="PTHR45622:SF70">
    <property type="entry name" value="SECRETION-REGULATING GUANINE NUCLEOTIDE EXCHANGE FACTOR"/>
    <property type="match status" value="1"/>
</dbReference>
<name>T0Q972_SAPDV</name>
<dbReference type="PROSITE" id="PS50012">
    <property type="entry name" value="RCC1_3"/>
    <property type="match status" value="3"/>
</dbReference>
<keyword evidence="4" id="KW-1185">Reference proteome</keyword>
<feature type="repeat" description="RCC1" evidence="2">
    <location>
        <begin position="151"/>
        <end position="190"/>
    </location>
</feature>
<dbReference type="PRINTS" id="PR00633">
    <property type="entry name" value="RCCNDNSATION"/>
</dbReference>
<reference evidence="3 4" key="1">
    <citation type="submission" date="2012-04" db="EMBL/GenBank/DDBJ databases">
        <title>The Genome Sequence of Saprolegnia declina VS20.</title>
        <authorList>
            <consortium name="The Broad Institute Genome Sequencing Platform"/>
            <person name="Russ C."/>
            <person name="Nusbaum C."/>
            <person name="Tyler B."/>
            <person name="van West P."/>
            <person name="Dieguez-Uribeondo J."/>
            <person name="de Bruijn I."/>
            <person name="Tripathy S."/>
            <person name="Jiang R."/>
            <person name="Young S.K."/>
            <person name="Zeng Q."/>
            <person name="Gargeya S."/>
            <person name="Fitzgerald M."/>
            <person name="Haas B."/>
            <person name="Abouelleil A."/>
            <person name="Alvarado L."/>
            <person name="Arachchi H.M."/>
            <person name="Berlin A."/>
            <person name="Chapman S.B."/>
            <person name="Goldberg J."/>
            <person name="Griggs A."/>
            <person name="Gujja S."/>
            <person name="Hansen M."/>
            <person name="Howarth C."/>
            <person name="Imamovic A."/>
            <person name="Larimer J."/>
            <person name="McCowen C."/>
            <person name="Montmayeur A."/>
            <person name="Murphy C."/>
            <person name="Neiman D."/>
            <person name="Pearson M."/>
            <person name="Priest M."/>
            <person name="Roberts A."/>
            <person name="Saif S."/>
            <person name="Shea T."/>
            <person name="Sisk P."/>
            <person name="Sykes S."/>
            <person name="Wortman J."/>
            <person name="Nusbaum C."/>
            <person name="Birren B."/>
        </authorList>
    </citation>
    <scope>NUCLEOTIDE SEQUENCE [LARGE SCALE GENOMIC DNA]</scope>
    <source>
        <strain evidence="3 4">VS20</strain>
    </source>
</reference>
<sequence>MTPLHAPPHVTTPTHLKLPLPIVAIACGAEHAIAIASNRTLFAWGYNTYGQLGLGDFEAKDEPTPLLCRELSVRLHQATGRSQYRLVTGAFTTALVFPDAVWVWGRLASLDLSPSPDPRESPHVARILAIDGPLVDILFGLDQALALTHSGALYTWSTRSQAGVLPVPMPERPVLQMALGSKHALALTKAGHIYAWGANGLGQCGVGTFASLIPSPQRVLGVPLLNTASVRLACFGHASLLQIDHGQLSFVWGVVGPVLCTHTPVELPPFRKAPPPSPPVGVLGTPHSLGFERSLPKKTSLYTLGPIVCKGREHIGDVAKLHLSRGALTIQPIYEHASPALAVLATPLLSTKGVLTVSPIESSTKGLYTSWFHAQHSGTWQLWLASSQQTASLVVGGPWTLKVQLSEAVAPSRQTTPAFDHPRLAHVAVQTNASTVWHATSPELPCRVTMDHPVLLRFDLAGCTDLNDDDWAVESLGATVATTSHAIDRVAATMVVTLKYISAGTSTVVLRRSGRARLHRKAPSTVEVHVTYKVASVVRCAQLHRLAMQSYLCSVDNSIPKLCAWITGHKELSLYLQHSVILEVLTQHRITYGWDVWRDLQSELQQWTVVAWLDFDALLKKLATSNTMTSPRHQPASVESALAADATWFLSIYPEPPALHGGGLSARPHPRTPLSMQDLVVPRSAPSEAAILLDAHPSIVLPIAAQYTLWGDFLLATAHREPLESGSCGLSGPLHELRQLLLERRRSAQRSLRDLYHHFHRDLKSTGDGFDLRAFRVAINDLRIMLTPEESFDAFQRLCVDGTSHVGFGAFRLFVLEPTFQSFWHTYAPRVIATLRAHSTTSIDAWRKHFEAAFEQLQTGSGYETVRTAANGDLDWEVFAHGLLLLVPSTSPRDLIRLVYRFDTRGDGVVQATNVLRALHQWATMTLDAPRTERGSSSNVLARDRPQIDAFSSHKAVQKLYRSRAQAYALETSEDAALLRQGNELLTRTTKKPVHWLLEQGLSFRPQARGLSLDKPGVYDAAELSVDQLDS</sequence>
<dbReference type="GO" id="GO:0005737">
    <property type="term" value="C:cytoplasm"/>
    <property type="evidence" value="ECO:0007669"/>
    <property type="project" value="TreeGrafter"/>
</dbReference>
<dbReference type="OrthoDB" id="72476at2759"/>
<protein>
    <recommendedName>
        <fullName evidence="5">EF-hand domain-containing protein</fullName>
    </recommendedName>
</protein>